<reference evidence="2 3" key="1">
    <citation type="journal article" date="2016" name="Mol. Biol. Evol.">
        <title>Comparative Genomics of Early-Diverging Mushroom-Forming Fungi Provides Insights into the Origins of Lignocellulose Decay Capabilities.</title>
        <authorList>
            <person name="Nagy L.G."/>
            <person name="Riley R."/>
            <person name="Tritt A."/>
            <person name="Adam C."/>
            <person name="Daum C."/>
            <person name="Floudas D."/>
            <person name="Sun H."/>
            <person name="Yadav J.S."/>
            <person name="Pangilinan J."/>
            <person name="Larsson K.H."/>
            <person name="Matsuura K."/>
            <person name="Barry K."/>
            <person name="Labutti K."/>
            <person name="Kuo R."/>
            <person name="Ohm R.A."/>
            <person name="Bhattacharya S.S."/>
            <person name="Shirouzu T."/>
            <person name="Yoshinaga Y."/>
            <person name="Martin F.M."/>
            <person name="Grigoriev I.V."/>
            <person name="Hibbett D.S."/>
        </authorList>
    </citation>
    <scope>NUCLEOTIDE SEQUENCE [LARGE SCALE GENOMIC DNA]</scope>
    <source>
        <strain evidence="2 3">L-15889</strain>
    </source>
</reference>
<name>A0A165QSC0_9APHY</name>
<feature type="domain" description="BTB" evidence="1">
    <location>
        <begin position="51"/>
        <end position="120"/>
    </location>
</feature>
<protein>
    <recommendedName>
        <fullName evidence="1">BTB domain-containing protein</fullName>
    </recommendedName>
</protein>
<evidence type="ECO:0000259" key="1">
    <source>
        <dbReference type="PROSITE" id="PS50097"/>
    </source>
</evidence>
<dbReference type="Gene3D" id="3.30.710.10">
    <property type="entry name" value="Potassium Channel Kv1.1, Chain A"/>
    <property type="match status" value="1"/>
</dbReference>
<dbReference type="STRING" id="1314783.A0A165QSC0"/>
<evidence type="ECO:0000313" key="3">
    <source>
        <dbReference type="Proteomes" id="UP000076727"/>
    </source>
</evidence>
<dbReference type="AlphaFoldDB" id="A0A165QSC0"/>
<dbReference type="OrthoDB" id="3249359at2759"/>
<dbReference type="PROSITE" id="PS50097">
    <property type="entry name" value="BTB"/>
    <property type="match status" value="1"/>
</dbReference>
<gene>
    <name evidence="2" type="ORF">DAEQUDRAFT_690288</name>
</gene>
<dbReference type="Proteomes" id="UP000076727">
    <property type="component" value="Unassembled WGS sequence"/>
</dbReference>
<evidence type="ECO:0000313" key="2">
    <source>
        <dbReference type="EMBL" id="KZT69862.1"/>
    </source>
</evidence>
<dbReference type="EMBL" id="KV429055">
    <property type="protein sequence ID" value="KZT69862.1"/>
    <property type="molecule type" value="Genomic_DNA"/>
</dbReference>
<accession>A0A165QSC0</accession>
<dbReference type="InterPro" id="IPR000210">
    <property type="entry name" value="BTB/POZ_dom"/>
</dbReference>
<dbReference type="InterPro" id="IPR011333">
    <property type="entry name" value="SKP1/BTB/POZ_sf"/>
</dbReference>
<keyword evidence="3" id="KW-1185">Reference proteome</keyword>
<organism evidence="2 3">
    <name type="scientific">Daedalea quercina L-15889</name>
    <dbReference type="NCBI Taxonomy" id="1314783"/>
    <lineage>
        <taxon>Eukaryota</taxon>
        <taxon>Fungi</taxon>
        <taxon>Dikarya</taxon>
        <taxon>Basidiomycota</taxon>
        <taxon>Agaricomycotina</taxon>
        <taxon>Agaricomycetes</taxon>
        <taxon>Polyporales</taxon>
        <taxon>Fomitopsis</taxon>
    </lineage>
</organism>
<sequence length="345" mass="39228">MYAATFWSRAFPRSLFAIISISTTNMTNSNPSMSVEEGAARLRRHPKYWLDDGSLVVRTQDDLFKVHRTLLQRHSQVISSLAERVSQDESSLMDGCPTLHVPQELGVESTDFEMLLEHLYHDFPLGLDAPLSRVAAILRVSSKRQLDFPLLHRLARRELEHMVPSDPTAFYEVKHPDSMLILAVDYDVHTIQKALFYTVATHANLQHDEPESAIPGFNAPQVVESVDPDLANQFKLSPELTKRCQRLLDDLVGHFTPVLFTVATAGHMTCTDIFAEQWMPLVIQPALENSGLCRPLETLQTIIDLDWEAQGLCGECVRAKREEWREEQRAVWERLDGWLGLTSEK</sequence>
<proteinExistence type="predicted"/>